<dbReference type="AlphaFoldDB" id="A0A2M3ZRC8"/>
<keyword evidence="1" id="KW-0472">Membrane</keyword>
<keyword evidence="1" id="KW-0812">Transmembrane</keyword>
<evidence type="ECO:0000256" key="1">
    <source>
        <dbReference type="SAM" id="Phobius"/>
    </source>
</evidence>
<proteinExistence type="predicted"/>
<dbReference type="EMBL" id="GGFM01010338">
    <property type="protein sequence ID" value="MBW31089.1"/>
    <property type="molecule type" value="Transcribed_RNA"/>
</dbReference>
<keyword evidence="1" id="KW-1133">Transmembrane helix</keyword>
<evidence type="ECO:0000313" key="2">
    <source>
        <dbReference type="EMBL" id="MBW31089.1"/>
    </source>
</evidence>
<accession>A0A2M3ZRC8</accession>
<name>A0A2M3ZRC8_9DIPT</name>
<sequence length="90" mass="10454">MRSILFAFAILETKLVALIAIIVLLLTALIIRLLIGQQILRDTESLRRQLDEHGQHDRQHLGAYLVRTQLLYEIVLNQQIELLQHRYQAG</sequence>
<feature type="transmembrane region" description="Helical" evidence="1">
    <location>
        <begin position="15"/>
        <end position="35"/>
    </location>
</feature>
<organism evidence="2">
    <name type="scientific">Anopheles braziliensis</name>
    <dbReference type="NCBI Taxonomy" id="58242"/>
    <lineage>
        <taxon>Eukaryota</taxon>
        <taxon>Metazoa</taxon>
        <taxon>Ecdysozoa</taxon>
        <taxon>Arthropoda</taxon>
        <taxon>Hexapoda</taxon>
        <taxon>Insecta</taxon>
        <taxon>Pterygota</taxon>
        <taxon>Neoptera</taxon>
        <taxon>Endopterygota</taxon>
        <taxon>Diptera</taxon>
        <taxon>Nematocera</taxon>
        <taxon>Culicoidea</taxon>
        <taxon>Culicidae</taxon>
        <taxon>Anophelinae</taxon>
        <taxon>Anopheles</taxon>
    </lineage>
</organism>
<reference evidence="2" key="1">
    <citation type="submission" date="2018-01" db="EMBL/GenBank/DDBJ databases">
        <title>An insight into the sialome of Amazonian anophelines.</title>
        <authorList>
            <person name="Ribeiro J.M."/>
            <person name="Scarpassa V."/>
            <person name="Calvo E."/>
        </authorList>
    </citation>
    <scope>NUCLEOTIDE SEQUENCE</scope>
    <source>
        <tissue evidence="2">Salivary glands</tissue>
    </source>
</reference>
<protein>
    <submittedName>
        <fullName evidence="2">Putative secreted peptide</fullName>
    </submittedName>
</protein>